<gene>
    <name evidence="10" type="primary">potB_1</name>
    <name evidence="10" type="ORF">OCH7691_00079</name>
</gene>
<evidence type="ECO:0000256" key="5">
    <source>
        <dbReference type="ARBA" id="ARBA00022692"/>
    </source>
</evidence>
<dbReference type="SUPFAM" id="SSF161098">
    <property type="entry name" value="MetI-like"/>
    <property type="match status" value="1"/>
</dbReference>
<feature type="transmembrane region" description="Helical" evidence="8">
    <location>
        <begin position="21"/>
        <end position="45"/>
    </location>
</feature>
<dbReference type="InParanoid" id="A0A1Y5R7R9"/>
<proteinExistence type="inferred from homology"/>
<comment type="subcellular location">
    <subcellularLocation>
        <location evidence="1 8">Cell membrane</location>
        <topology evidence="1 8">Multi-pass membrane protein</topology>
    </subcellularLocation>
</comment>
<dbReference type="OrthoDB" id="7056428at2"/>
<keyword evidence="3 8" id="KW-0813">Transport</keyword>
<dbReference type="CDD" id="cd06261">
    <property type="entry name" value="TM_PBP2"/>
    <property type="match status" value="1"/>
</dbReference>
<keyword evidence="4" id="KW-1003">Cell membrane</keyword>
<reference evidence="10 11" key="1">
    <citation type="submission" date="2017-03" db="EMBL/GenBank/DDBJ databases">
        <authorList>
            <person name="Afonso C.L."/>
            <person name="Miller P.J."/>
            <person name="Scott M.A."/>
            <person name="Spackman E."/>
            <person name="Goraichik I."/>
            <person name="Dimitrov K.M."/>
            <person name="Suarez D.L."/>
            <person name="Swayne D.E."/>
        </authorList>
    </citation>
    <scope>NUCLEOTIDE SEQUENCE [LARGE SCALE GENOMIC DNA]</scope>
    <source>
        <strain evidence="10 11">CECT 7691</strain>
    </source>
</reference>
<dbReference type="AlphaFoldDB" id="A0A1Y5R7R9"/>
<keyword evidence="5 8" id="KW-0812">Transmembrane</keyword>
<dbReference type="GO" id="GO:0005886">
    <property type="term" value="C:plasma membrane"/>
    <property type="evidence" value="ECO:0007669"/>
    <property type="project" value="UniProtKB-SubCell"/>
</dbReference>
<dbReference type="InterPro" id="IPR000515">
    <property type="entry name" value="MetI-like"/>
</dbReference>
<protein>
    <submittedName>
        <fullName evidence="10">Spermidine/putrescine transport system permease protein PotB</fullName>
    </submittedName>
</protein>
<dbReference type="GO" id="GO:0055085">
    <property type="term" value="P:transmembrane transport"/>
    <property type="evidence" value="ECO:0007669"/>
    <property type="project" value="InterPro"/>
</dbReference>
<evidence type="ECO:0000313" key="11">
    <source>
        <dbReference type="Proteomes" id="UP000193200"/>
    </source>
</evidence>
<keyword evidence="6 8" id="KW-1133">Transmembrane helix</keyword>
<dbReference type="Pfam" id="PF00528">
    <property type="entry name" value="BPD_transp_1"/>
    <property type="match status" value="1"/>
</dbReference>
<feature type="transmembrane region" description="Helical" evidence="8">
    <location>
        <begin position="104"/>
        <end position="128"/>
    </location>
</feature>
<feature type="transmembrane region" description="Helical" evidence="8">
    <location>
        <begin position="257"/>
        <end position="279"/>
    </location>
</feature>
<dbReference type="EMBL" id="FWFR01000001">
    <property type="protein sequence ID" value="SLN11109.1"/>
    <property type="molecule type" value="Genomic_DNA"/>
</dbReference>
<feature type="transmembrane region" description="Helical" evidence="8">
    <location>
        <begin position="207"/>
        <end position="229"/>
    </location>
</feature>
<evidence type="ECO:0000259" key="9">
    <source>
        <dbReference type="PROSITE" id="PS50928"/>
    </source>
</evidence>
<feature type="transmembrane region" description="Helical" evidence="8">
    <location>
        <begin position="65"/>
        <end position="92"/>
    </location>
</feature>
<organism evidence="10 11">
    <name type="scientific">Oceanibacterium hippocampi</name>
    <dbReference type="NCBI Taxonomy" id="745714"/>
    <lineage>
        <taxon>Bacteria</taxon>
        <taxon>Pseudomonadati</taxon>
        <taxon>Pseudomonadota</taxon>
        <taxon>Alphaproteobacteria</taxon>
        <taxon>Sneathiellales</taxon>
        <taxon>Sneathiellaceae</taxon>
        <taxon>Oceanibacterium</taxon>
    </lineage>
</organism>
<evidence type="ECO:0000256" key="7">
    <source>
        <dbReference type="ARBA" id="ARBA00023136"/>
    </source>
</evidence>
<comment type="similarity">
    <text evidence="2">Belongs to the binding-protein-dependent transport system permease family. CysTW subfamily.</text>
</comment>
<evidence type="ECO:0000256" key="2">
    <source>
        <dbReference type="ARBA" id="ARBA00007069"/>
    </source>
</evidence>
<evidence type="ECO:0000256" key="4">
    <source>
        <dbReference type="ARBA" id="ARBA00022475"/>
    </source>
</evidence>
<dbReference type="Gene3D" id="1.10.3720.10">
    <property type="entry name" value="MetI-like"/>
    <property type="match status" value="1"/>
</dbReference>
<keyword evidence="7 8" id="KW-0472">Membrane</keyword>
<evidence type="ECO:0000256" key="3">
    <source>
        <dbReference type="ARBA" id="ARBA00022448"/>
    </source>
</evidence>
<dbReference type="PROSITE" id="PS50928">
    <property type="entry name" value="ABC_TM1"/>
    <property type="match status" value="1"/>
</dbReference>
<name>A0A1Y5R7R9_9PROT</name>
<feature type="domain" description="ABC transmembrane type-1" evidence="9">
    <location>
        <begin position="70"/>
        <end position="278"/>
    </location>
</feature>
<sequence length="286" mass="31351">MRPAGDTAGTRAGHLAGIYPALMIGIFFLIPFALMLAVSVAHRVPDGFYEFAFEADNYRRIFEPVYLRTTLFSVGIAALVAAICIAIGFPFTYHLTRLPRRAQVLWLIFILAVLSLSEVLIAFCWQVLLSRTAGIGNVAVWLGLVERASSFYPSFGAVVLALVYLVLPYSVLVLYPPLSRLEPEIPEAARMLGASPLRTFFGTVVPVMRPAITAAAIMIFVFTIGAYLIPQVLGKPEHWTLSVLITDQAVFNANMPFAAALASFLMAITVVLVMAVLWLERRQEAA</sequence>
<evidence type="ECO:0000313" key="10">
    <source>
        <dbReference type="EMBL" id="SLN11109.1"/>
    </source>
</evidence>
<keyword evidence="11" id="KW-1185">Reference proteome</keyword>
<evidence type="ECO:0000256" key="6">
    <source>
        <dbReference type="ARBA" id="ARBA00022989"/>
    </source>
</evidence>
<dbReference type="RefSeq" id="WP_085881454.1">
    <property type="nucleotide sequence ID" value="NZ_FWFR01000001.1"/>
</dbReference>
<dbReference type="Proteomes" id="UP000193200">
    <property type="component" value="Unassembled WGS sequence"/>
</dbReference>
<dbReference type="PANTHER" id="PTHR42929:SF1">
    <property type="entry name" value="INNER MEMBRANE ABC TRANSPORTER PERMEASE PROTEIN YDCU-RELATED"/>
    <property type="match status" value="1"/>
</dbReference>
<evidence type="ECO:0000256" key="1">
    <source>
        <dbReference type="ARBA" id="ARBA00004651"/>
    </source>
</evidence>
<evidence type="ECO:0000256" key="8">
    <source>
        <dbReference type="RuleBase" id="RU363032"/>
    </source>
</evidence>
<accession>A0A1Y5R7R9</accession>
<feature type="transmembrane region" description="Helical" evidence="8">
    <location>
        <begin position="151"/>
        <end position="175"/>
    </location>
</feature>
<dbReference type="InterPro" id="IPR035906">
    <property type="entry name" value="MetI-like_sf"/>
</dbReference>
<dbReference type="PANTHER" id="PTHR42929">
    <property type="entry name" value="INNER MEMBRANE ABC TRANSPORTER PERMEASE PROTEIN YDCU-RELATED-RELATED"/>
    <property type="match status" value="1"/>
</dbReference>